<dbReference type="InterPro" id="IPR002403">
    <property type="entry name" value="Cyt_P450_E_grp-IV"/>
</dbReference>
<organism evidence="9 10">
    <name type="scientific">Apiospora marii</name>
    <dbReference type="NCBI Taxonomy" id="335849"/>
    <lineage>
        <taxon>Eukaryota</taxon>
        <taxon>Fungi</taxon>
        <taxon>Dikarya</taxon>
        <taxon>Ascomycota</taxon>
        <taxon>Pezizomycotina</taxon>
        <taxon>Sordariomycetes</taxon>
        <taxon>Xylariomycetidae</taxon>
        <taxon>Amphisphaeriales</taxon>
        <taxon>Apiosporaceae</taxon>
        <taxon>Apiospora</taxon>
    </lineage>
</organism>
<evidence type="ECO:0000256" key="1">
    <source>
        <dbReference type="ARBA" id="ARBA00001971"/>
    </source>
</evidence>
<evidence type="ECO:0000256" key="3">
    <source>
        <dbReference type="ARBA" id="ARBA00022617"/>
    </source>
</evidence>
<feature type="transmembrane region" description="Helical" evidence="8">
    <location>
        <begin position="290"/>
        <end position="311"/>
    </location>
</feature>
<keyword evidence="8" id="KW-1133">Transmembrane helix</keyword>
<evidence type="ECO:0000313" key="10">
    <source>
        <dbReference type="Proteomes" id="UP001396898"/>
    </source>
</evidence>
<keyword evidence="4 7" id="KW-0479">Metal-binding</keyword>
<dbReference type="InterPro" id="IPR017972">
    <property type="entry name" value="Cyt_P450_CS"/>
</dbReference>
<evidence type="ECO:0000256" key="7">
    <source>
        <dbReference type="RuleBase" id="RU000461"/>
    </source>
</evidence>
<dbReference type="PANTHER" id="PTHR24305:SF226">
    <property type="entry name" value="CYTOCHROME P450 MONOOXYGENASE"/>
    <property type="match status" value="1"/>
</dbReference>
<comment type="similarity">
    <text evidence="2 7">Belongs to the cytochrome P450 family.</text>
</comment>
<dbReference type="InterPro" id="IPR001128">
    <property type="entry name" value="Cyt_P450"/>
</dbReference>
<dbReference type="InterPro" id="IPR036396">
    <property type="entry name" value="Cyt_P450_sf"/>
</dbReference>
<keyword evidence="8" id="KW-0812">Transmembrane</keyword>
<dbReference type="Pfam" id="PF00067">
    <property type="entry name" value="p450"/>
    <property type="match status" value="1"/>
</dbReference>
<evidence type="ECO:0000313" key="9">
    <source>
        <dbReference type="EMBL" id="KAK8029367.1"/>
    </source>
</evidence>
<gene>
    <name evidence="9" type="ORF">PG991_006423</name>
</gene>
<dbReference type="Gene3D" id="1.10.630.10">
    <property type="entry name" value="Cytochrome P450"/>
    <property type="match status" value="1"/>
</dbReference>
<dbReference type="EMBL" id="JAQQWI010000007">
    <property type="protein sequence ID" value="KAK8029367.1"/>
    <property type="molecule type" value="Genomic_DNA"/>
</dbReference>
<feature type="transmembrane region" description="Helical" evidence="8">
    <location>
        <begin position="6"/>
        <end position="28"/>
    </location>
</feature>
<comment type="caution">
    <text evidence="9">The sequence shown here is derived from an EMBL/GenBank/DDBJ whole genome shotgun (WGS) entry which is preliminary data.</text>
</comment>
<evidence type="ECO:0000256" key="2">
    <source>
        <dbReference type="ARBA" id="ARBA00010617"/>
    </source>
</evidence>
<keyword evidence="6 7" id="KW-0503">Monooxygenase</keyword>
<evidence type="ECO:0000256" key="4">
    <source>
        <dbReference type="ARBA" id="ARBA00022723"/>
    </source>
</evidence>
<name>A0ABR1SEB1_9PEZI</name>
<keyword evidence="5 7" id="KW-0408">Iron</keyword>
<proteinExistence type="inferred from homology"/>
<keyword evidence="10" id="KW-1185">Reference proteome</keyword>
<protein>
    <recommendedName>
        <fullName evidence="11">Cytochrome P450 monooxygenase</fullName>
    </recommendedName>
</protein>
<dbReference type="InterPro" id="IPR050121">
    <property type="entry name" value="Cytochrome_P450_monoxygenase"/>
</dbReference>
<keyword evidence="7" id="KW-0560">Oxidoreductase</keyword>
<evidence type="ECO:0000256" key="6">
    <source>
        <dbReference type="ARBA" id="ARBA00023033"/>
    </source>
</evidence>
<keyword evidence="8" id="KW-0472">Membrane</keyword>
<comment type="cofactor">
    <cofactor evidence="1">
        <name>heme</name>
        <dbReference type="ChEBI" id="CHEBI:30413"/>
    </cofactor>
</comment>
<evidence type="ECO:0000256" key="8">
    <source>
        <dbReference type="SAM" id="Phobius"/>
    </source>
</evidence>
<dbReference type="PRINTS" id="PR00465">
    <property type="entry name" value="EP450IV"/>
</dbReference>
<keyword evidence="3 7" id="KW-0349">Heme</keyword>
<evidence type="ECO:0000256" key="5">
    <source>
        <dbReference type="ARBA" id="ARBA00023004"/>
    </source>
</evidence>
<reference evidence="9 10" key="1">
    <citation type="submission" date="2023-01" db="EMBL/GenBank/DDBJ databases">
        <title>Analysis of 21 Apiospora genomes using comparative genomics revels a genus with tremendous synthesis potential of carbohydrate active enzymes and secondary metabolites.</title>
        <authorList>
            <person name="Sorensen T."/>
        </authorList>
    </citation>
    <scope>NUCLEOTIDE SEQUENCE [LARGE SCALE GENOMIC DNA]</scope>
    <source>
        <strain evidence="9 10">CBS 20057</strain>
    </source>
</reference>
<sequence length="536" mass="60131">MLFLDVLGMAVGYGVYGFALILVLTASYRLLLHPLRNYPGPLLARLTDVYAGLAATQKRLHLVVHGLHEKHGTVIRPAPNRLLFNSPSAFKAIYQNDDRITKSFTYELLTRNGVYSVFNTLDRKMHAYKRKIVGHAFSQRSIRSFEPALLSQVDIYLEQLLGSSPQPVNMTEKLGHLAADIIGQLALGYDLATQTREDNRFLPRSMTLSFFVGNISHHFPAFYKVHTNWVFDYIFYETREKFSRLLVKMVQSRLALDTHAVPDFFSFVADELPPGEAAKTRDSVIWKESLVFLAAGGDSVTTAMAAAFFYLSRDRDCYQRLAAEIRSAFPSGNDICDGPRLAGCRYLRACIDEALRMSPPAPGNLWRQQVASDKKPLFVDGHFIPRGTLFGVNLYALAHNATIFPDPFAFKPERWLPLDDDTAANPPEAAKRDEEEARRKAAREGFSAFSIGPRNCVGKPLAYLETSVVLAKSLWYFDFAAAAGDLGVVGEGRDRGRPGEFCTWDVFNSSHDGPYLVFRPRESVSLKEDLETRKHG</sequence>
<dbReference type="PRINTS" id="PR00385">
    <property type="entry name" value="P450"/>
</dbReference>
<dbReference type="PANTHER" id="PTHR24305">
    <property type="entry name" value="CYTOCHROME P450"/>
    <property type="match status" value="1"/>
</dbReference>
<dbReference type="Proteomes" id="UP001396898">
    <property type="component" value="Unassembled WGS sequence"/>
</dbReference>
<dbReference type="SUPFAM" id="SSF48264">
    <property type="entry name" value="Cytochrome P450"/>
    <property type="match status" value="1"/>
</dbReference>
<dbReference type="PROSITE" id="PS00086">
    <property type="entry name" value="CYTOCHROME_P450"/>
    <property type="match status" value="1"/>
</dbReference>
<evidence type="ECO:0008006" key="11">
    <source>
        <dbReference type="Google" id="ProtNLM"/>
    </source>
</evidence>
<accession>A0ABR1SEB1</accession>